<dbReference type="SUPFAM" id="SSF69118">
    <property type="entry name" value="AhpD-like"/>
    <property type="match status" value="1"/>
</dbReference>
<organism evidence="2 3">
    <name type="scientific">Actinoplanes xinjiangensis</name>
    <dbReference type="NCBI Taxonomy" id="512350"/>
    <lineage>
        <taxon>Bacteria</taxon>
        <taxon>Bacillati</taxon>
        <taxon>Actinomycetota</taxon>
        <taxon>Actinomycetes</taxon>
        <taxon>Micromonosporales</taxon>
        <taxon>Micromonosporaceae</taxon>
        <taxon>Actinoplanes</taxon>
    </lineage>
</organism>
<protein>
    <submittedName>
        <fullName evidence="2">Uncharacterized protein YdhG (YjbR/CyaY superfamily)</fullName>
    </submittedName>
</protein>
<dbReference type="InterPro" id="IPR029032">
    <property type="entry name" value="AhpD-like"/>
</dbReference>
<dbReference type="Gene3D" id="1.20.1290.10">
    <property type="entry name" value="AhpD-like"/>
    <property type="match status" value="1"/>
</dbReference>
<dbReference type="Proteomes" id="UP000245697">
    <property type="component" value="Unassembled WGS sequence"/>
</dbReference>
<gene>
    <name evidence="2" type="ORF">BC793_12518</name>
</gene>
<keyword evidence="3" id="KW-1185">Reference proteome</keyword>
<feature type="region of interest" description="Disordered" evidence="1">
    <location>
        <begin position="48"/>
        <end position="67"/>
    </location>
</feature>
<feature type="compositionally biased region" description="Gly residues" evidence="1">
    <location>
        <begin position="50"/>
        <end position="65"/>
    </location>
</feature>
<evidence type="ECO:0000256" key="1">
    <source>
        <dbReference type="SAM" id="MobiDB-lite"/>
    </source>
</evidence>
<dbReference type="AlphaFoldDB" id="A0A316EUP1"/>
<name>A0A316EUP1_9ACTN</name>
<sequence length="265" mass="28386">MPIERMPDPLTLIPGAEQALTALEQAIAATGLDARLLALCRRRTAETNGCGDGPAGATDGCGDGPAGARTAEERAVLALTDAVTRLDPVPDQLWDRAATHFDQRELAALLLTVAVAGARHRLTIPTRRGNTMTRTYDGFTEAERGAMKERARELKNGAKESEVLAKIAEMSGTDRELGEALHTLIREAAPGLTPKLWYGMPAYARDGKVVCFFQPAAKFKSRYAVLGFSDEARLDDGDMWPTYFAITELSAGVASRISALVGEAA</sequence>
<evidence type="ECO:0000313" key="3">
    <source>
        <dbReference type="Proteomes" id="UP000245697"/>
    </source>
</evidence>
<dbReference type="EMBL" id="QGGR01000025">
    <property type="protein sequence ID" value="PWK35817.1"/>
    <property type="molecule type" value="Genomic_DNA"/>
</dbReference>
<comment type="caution">
    <text evidence="2">The sequence shown here is derived from an EMBL/GenBank/DDBJ whole genome shotgun (WGS) entry which is preliminary data.</text>
</comment>
<evidence type="ECO:0000313" key="2">
    <source>
        <dbReference type="EMBL" id="PWK35817.1"/>
    </source>
</evidence>
<proteinExistence type="predicted"/>
<dbReference type="SUPFAM" id="SSF159888">
    <property type="entry name" value="YdhG-like"/>
    <property type="match status" value="1"/>
</dbReference>
<dbReference type="Gene3D" id="3.90.1150.200">
    <property type="match status" value="1"/>
</dbReference>
<accession>A0A316EUP1</accession>
<reference evidence="2 3" key="1">
    <citation type="submission" date="2018-05" db="EMBL/GenBank/DDBJ databases">
        <title>Genomic Encyclopedia of Archaeal and Bacterial Type Strains, Phase II (KMG-II): from individual species to whole genera.</title>
        <authorList>
            <person name="Goeker M."/>
        </authorList>
    </citation>
    <scope>NUCLEOTIDE SEQUENCE [LARGE SCALE GENOMIC DNA]</scope>
    <source>
        <strain evidence="2 3">DSM 45184</strain>
    </source>
</reference>